<reference evidence="3" key="1">
    <citation type="submission" date="2022-07" db="EMBL/GenBank/DDBJ databases">
        <title>Phylogenomic reconstructions and comparative analyses of Kickxellomycotina fungi.</title>
        <authorList>
            <person name="Reynolds N.K."/>
            <person name="Stajich J.E."/>
            <person name="Barry K."/>
            <person name="Grigoriev I.V."/>
            <person name="Crous P."/>
            <person name="Smith M.E."/>
        </authorList>
    </citation>
    <scope>NUCLEOTIDE SEQUENCE</scope>
    <source>
        <strain evidence="3">NBRC 100468</strain>
    </source>
</reference>
<evidence type="ECO:0000259" key="2">
    <source>
        <dbReference type="PROSITE" id="PS50250"/>
    </source>
</evidence>
<dbReference type="SUPFAM" id="SSF46785">
    <property type="entry name" value="Winged helix' DNA-binding domain"/>
    <property type="match status" value="1"/>
</dbReference>
<dbReference type="Pfam" id="PF01399">
    <property type="entry name" value="PCI"/>
    <property type="match status" value="1"/>
</dbReference>
<name>A0A9W7ZYQ6_9FUNG</name>
<keyword evidence="4" id="KW-1185">Reference proteome</keyword>
<feature type="region of interest" description="Disordered" evidence="1">
    <location>
        <begin position="1"/>
        <end position="27"/>
    </location>
</feature>
<dbReference type="SMART" id="SM00753">
    <property type="entry name" value="PAM"/>
    <property type="match status" value="1"/>
</dbReference>
<evidence type="ECO:0000256" key="1">
    <source>
        <dbReference type="SAM" id="MobiDB-lite"/>
    </source>
</evidence>
<dbReference type="EMBL" id="JANBPU010000029">
    <property type="protein sequence ID" value="KAJ1919305.1"/>
    <property type="molecule type" value="Genomic_DNA"/>
</dbReference>
<dbReference type="SMART" id="SM00088">
    <property type="entry name" value="PINT"/>
    <property type="match status" value="1"/>
</dbReference>
<comment type="caution">
    <text evidence="3">The sequence shown here is derived from an EMBL/GenBank/DDBJ whole genome shotgun (WGS) entry which is preliminary data.</text>
</comment>
<dbReference type="PROSITE" id="PS50250">
    <property type="entry name" value="PCI"/>
    <property type="match status" value="1"/>
</dbReference>
<organism evidence="3 4">
    <name type="scientific">Mycoemilia scoparia</name>
    <dbReference type="NCBI Taxonomy" id="417184"/>
    <lineage>
        <taxon>Eukaryota</taxon>
        <taxon>Fungi</taxon>
        <taxon>Fungi incertae sedis</taxon>
        <taxon>Zoopagomycota</taxon>
        <taxon>Kickxellomycotina</taxon>
        <taxon>Kickxellomycetes</taxon>
        <taxon>Kickxellales</taxon>
        <taxon>Kickxellaceae</taxon>
        <taxon>Mycoemilia</taxon>
    </lineage>
</organism>
<evidence type="ECO:0000313" key="4">
    <source>
        <dbReference type="Proteomes" id="UP001150538"/>
    </source>
</evidence>
<gene>
    <name evidence="3" type="ORF">H4219_002067</name>
</gene>
<proteinExistence type="predicted"/>
<dbReference type="Gene3D" id="1.25.40.570">
    <property type="match status" value="1"/>
</dbReference>
<feature type="domain" description="PCI" evidence="2">
    <location>
        <begin position="254"/>
        <end position="424"/>
    </location>
</feature>
<dbReference type="InterPro" id="IPR036390">
    <property type="entry name" value="WH_DNA-bd_sf"/>
</dbReference>
<dbReference type="InterPro" id="IPR050871">
    <property type="entry name" value="26S_Proteasome/COP9_Components"/>
</dbReference>
<protein>
    <recommendedName>
        <fullName evidence="2">PCI domain-containing protein</fullName>
    </recommendedName>
</protein>
<evidence type="ECO:0000313" key="3">
    <source>
        <dbReference type="EMBL" id="KAJ1919305.1"/>
    </source>
</evidence>
<dbReference type="Proteomes" id="UP001150538">
    <property type="component" value="Unassembled WGS sequence"/>
</dbReference>
<sequence>MDDDDFMYDDDDYLSQEDEENEENEEDILDDVEVKCENMYYKAKEFRETDMKSALDQFRDVIELEKNDKKKGEWGFRALKQTTKLHLKHNQPTEALDSYKELLTYIESAVTRDYGEQSISKMLERFSDLKDITRIEAFFNVTLDILEQVKNTRLQMKVGLRLGRLFLEQGEYSRLEHKLKELYAMCPDETSETAMLFSSQINEVFALELQMHSRTQNIGRLKEVYNRSKTMKISVLHPRIKATVNECGGIINMSEKKWSLARTDFYESFRNFDEAGDIENRIRILKYLILACMLDETGINPFDYRETKPYVDNPEIKALVSLVEAYRKQDIVESERILKENGESVLDDPLIKKNITDVIQAARAQTLLQITRPYTSVSTEFLAKKIRTTSAEVEHLLSLLILDKKIDGVINQVTRQFVRYQQSPVDSVQHKALNDWANSVDRLLTKTVHLLN</sequence>
<dbReference type="PANTHER" id="PTHR10678">
    <property type="entry name" value="26S PROTEASOME NON-ATPASE REGULATORY SUBUNIT 11/COP9 SIGNALOSOME COMPLEX SUBUNIT 2"/>
    <property type="match status" value="1"/>
</dbReference>
<dbReference type="InterPro" id="IPR000717">
    <property type="entry name" value="PCI_dom"/>
</dbReference>
<dbReference type="AlphaFoldDB" id="A0A9W7ZYQ6"/>
<dbReference type="OrthoDB" id="194139at2759"/>
<accession>A0A9W7ZYQ6</accession>